<dbReference type="InterPro" id="IPR012340">
    <property type="entry name" value="NA-bd_OB-fold"/>
</dbReference>
<dbReference type="KEGG" id="capn:CBG49_02000"/>
<dbReference type="PANTHER" id="PTHR10302:SF27">
    <property type="entry name" value="SINGLE-STRANDED DNA-BINDING PROTEIN"/>
    <property type="match status" value="1"/>
</dbReference>
<reference evidence="6" key="1">
    <citation type="submission" date="2017-06" db="EMBL/GenBank/DDBJ databases">
        <title>Complete genome sequence of Capnocytophaga sp. KCOM 1579 (=ChDC OS43) isolated from a human refractory periapical abscess lesion.</title>
        <authorList>
            <person name="Kook J.-K."/>
            <person name="Park S.-N."/>
            <person name="Lim Y.K."/>
            <person name="Roh H."/>
        </authorList>
    </citation>
    <scope>NUCLEOTIDE SEQUENCE [LARGE SCALE GENOMIC DNA]</scope>
    <source>
        <strain evidence="6">ChDC OS43</strain>
    </source>
</reference>
<feature type="region of interest" description="Disordered" evidence="4">
    <location>
        <begin position="107"/>
        <end position="140"/>
    </location>
</feature>
<comment type="caution">
    <text evidence="2">Lacks conserved residue(s) required for the propagation of feature annotation.</text>
</comment>
<dbReference type="Pfam" id="PF00436">
    <property type="entry name" value="SSB"/>
    <property type="match status" value="1"/>
</dbReference>
<dbReference type="HAMAP" id="MF_00984">
    <property type="entry name" value="SSB"/>
    <property type="match status" value="1"/>
</dbReference>
<sequence length="140" mass="15972">MNGTLNKVILIGRMGDVVKLTYFSEGNCIGQFPLATDDEYTNRATNERMSSTEWHTIIVRNKLAELVEKYTHKGDLIYVEGRIKTRKWQTEDGVMRYMTEIHATDVTFLPNPKRDGQPKPAPKTAEPKAYEPPVSTQPPF</sequence>
<keyword evidence="6" id="KW-1185">Reference proteome</keyword>
<dbReference type="InterPro" id="IPR000424">
    <property type="entry name" value="Primosome_PriB/ssb"/>
</dbReference>
<dbReference type="GO" id="GO:0006260">
    <property type="term" value="P:DNA replication"/>
    <property type="evidence" value="ECO:0007669"/>
    <property type="project" value="InterPro"/>
</dbReference>
<evidence type="ECO:0000313" key="6">
    <source>
        <dbReference type="Proteomes" id="UP000197007"/>
    </source>
</evidence>
<organism evidence="5 6">
    <name type="scientific">Capnocytophaga endodontalis</name>
    <dbReference type="NCBI Taxonomy" id="2708117"/>
    <lineage>
        <taxon>Bacteria</taxon>
        <taxon>Pseudomonadati</taxon>
        <taxon>Bacteroidota</taxon>
        <taxon>Flavobacteriia</taxon>
        <taxon>Flavobacteriales</taxon>
        <taxon>Flavobacteriaceae</taxon>
        <taxon>Capnocytophaga</taxon>
    </lineage>
</organism>
<evidence type="ECO:0000313" key="5">
    <source>
        <dbReference type="EMBL" id="ASF41960.1"/>
    </source>
</evidence>
<evidence type="ECO:0000256" key="4">
    <source>
        <dbReference type="SAM" id="MobiDB-lite"/>
    </source>
</evidence>
<dbReference type="RefSeq" id="WP_009414311.1">
    <property type="nucleotide sequence ID" value="NZ_CP022022.1"/>
</dbReference>
<dbReference type="Proteomes" id="UP000197007">
    <property type="component" value="Chromosome"/>
</dbReference>
<proteinExistence type="inferred from homology"/>
<dbReference type="SUPFAM" id="SSF50249">
    <property type="entry name" value="Nucleic acid-binding proteins"/>
    <property type="match status" value="1"/>
</dbReference>
<name>A0A1Z4BL31_9FLAO</name>
<dbReference type="PANTHER" id="PTHR10302">
    <property type="entry name" value="SINGLE-STRANDED DNA-BINDING PROTEIN"/>
    <property type="match status" value="1"/>
</dbReference>
<dbReference type="NCBIfam" id="TIGR00621">
    <property type="entry name" value="ssb"/>
    <property type="match status" value="1"/>
</dbReference>
<dbReference type="PROSITE" id="PS50935">
    <property type="entry name" value="SSB"/>
    <property type="match status" value="1"/>
</dbReference>
<keyword evidence="1 2" id="KW-0238">DNA-binding</keyword>
<evidence type="ECO:0000256" key="2">
    <source>
        <dbReference type="HAMAP-Rule" id="MF_00984"/>
    </source>
</evidence>
<dbReference type="PIRSF" id="PIRSF002070">
    <property type="entry name" value="SSB"/>
    <property type="match status" value="1"/>
</dbReference>
<gene>
    <name evidence="5" type="ORF">CBG49_02000</name>
</gene>
<dbReference type="InterPro" id="IPR011344">
    <property type="entry name" value="ssDNA-bd"/>
</dbReference>
<protein>
    <recommendedName>
        <fullName evidence="2 3">Single-stranded DNA-binding protein</fullName>
        <shortName evidence="2">SSB</shortName>
    </recommendedName>
</protein>
<dbReference type="EMBL" id="CP022022">
    <property type="protein sequence ID" value="ASF41960.1"/>
    <property type="molecule type" value="Genomic_DNA"/>
</dbReference>
<dbReference type="AlphaFoldDB" id="A0A1Z4BL31"/>
<evidence type="ECO:0000256" key="3">
    <source>
        <dbReference type="PIRNR" id="PIRNR002070"/>
    </source>
</evidence>
<comment type="subunit">
    <text evidence="2">Homotetramer.</text>
</comment>
<dbReference type="CDD" id="cd04496">
    <property type="entry name" value="SSB_OBF"/>
    <property type="match status" value="1"/>
</dbReference>
<dbReference type="Gene3D" id="2.40.50.140">
    <property type="entry name" value="Nucleic acid-binding proteins"/>
    <property type="match status" value="1"/>
</dbReference>
<accession>A0A1Z4BL31</accession>
<evidence type="ECO:0000256" key="1">
    <source>
        <dbReference type="ARBA" id="ARBA00023125"/>
    </source>
</evidence>
<dbReference type="GO" id="GO:0003697">
    <property type="term" value="F:single-stranded DNA binding"/>
    <property type="evidence" value="ECO:0007669"/>
    <property type="project" value="UniProtKB-UniRule"/>
</dbReference>
<dbReference type="GO" id="GO:0009295">
    <property type="term" value="C:nucleoid"/>
    <property type="evidence" value="ECO:0007669"/>
    <property type="project" value="TreeGrafter"/>
</dbReference>